<dbReference type="InterPro" id="IPR013014">
    <property type="entry name" value="PTS_EIIC_2"/>
</dbReference>
<comment type="caution">
    <text evidence="15">The sequence shown here is derived from an EMBL/GenBank/DDBJ whole genome shotgun (WGS) entry which is preliminary data.</text>
</comment>
<evidence type="ECO:0000256" key="4">
    <source>
        <dbReference type="ARBA" id="ARBA00022553"/>
    </source>
</evidence>
<keyword evidence="4" id="KW-0597">Phosphoprotein</keyword>
<feature type="transmembrane region" description="Helical" evidence="11">
    <location>
        <begin position="341"/>
        <end position="365"/>
    </location>
</feature>
<protein>
    <submittedName>
        <fullName evidence="15">Fructose-specific PTS transporter subunit EIIC</fullName>
    </submittedName>
</protein>
<dbReference type="EMBL" id="JBFNFH010000001">
    <property type="protein sequence ID" value="MFM1524119.1"/>
    <property type="molecule type" value="Genomic_DNA"/>
</dbReference>
<dbReference type="Pfam" id="PF02378">
    <property type="entry name" value="PTS_EIIC"/>
    <property type="match status" value="1"/>
</dbReference>
<dbReference type="InterPro" id="IPR016152">
    <property type="entry name" value="PTrfase/Anion_transptr"/>
</dbReference>
<dbReference type="Gene3D" id="3.40.50.2300">
    <property type="match status" value="1"/>
</dbReference>
<keyword evidence="16" id="KW-1185">Reference proteome</keyword>
<dbReference type="InterPro" id="IPR013011">
    <property type="entry name" value="PTS_EIIB_2"/>
</dbReference>
<dbReference type="PROSITE" id="PS00372">
    <property type="entry name" value="PTS_EIIA_TYPE_2_HIS"/>
    <property type="match status" value="1"/>
</dbReference>
<dbReference type="InterPro" id="IPR003352">
    <property type="entry name" value="PTS_EIIC"/>
</dbReference>
<evidence type="ECO:0000256" key="5">
    <source>
        <dbReference type="ARBA" id="ARBA00022597"/>
    </source>
</evidence>
<gene>
    <name evidence="15" type="ORF">ABGF40_00345</name>
</gene>
<dbReference type="NCBIfam" id="TIGR00829">
    <property type="entry name" value="FRU"/>
    <property type="match status" value="1"/>
</dbReference>
<keyword evidence="7" id="KW-0598">Phosphotransferase system</keyword>
<dbReference type="InterPro" id="IPR004715">
    <property type="entry name" value="PTS_IIA_fruc"/>
</dbReference>
<evidence type="ECO:0000256" key="10">
    <source>
        <dbReference type="ARBA" id="ARBA00023136"/>
    </source>
</evidence>
<dbReference type="InterPro" id="IPR036095">
    <property type="entry name" value="PTS_EIIB-like_sf"/>
</dbReference>
<dbReference type="Pfam" id="PF02302">
    <property type="entry name" value="PTS_IIB"/>
    <property type="match status" value="1"/>
</dbReference>
<evidence type="ECO:0000256" key="9">
    <source>
        <dbReference type="ARBA" id="ARBA00022989"/>
    </source>
</evidence>
<evidence type="ECO:0000256" key="6">
    <source>
        <dbReference type="ARBA" id="ARBA00022679"/>
    </source>
</evidence>
<organism evidence="15 16">
    <name type="scientific">Helcococcus bovis</name>
    <dbReference type="NCBI Taxonomy" id="3153252"/>
    <lineage>
        <taxon>Bacteria</taxon>
        <taxon>Bacillati</taxon>
        <taxon>Bacillota</taxon>
        <taxon>Tissierellia</taxon>
        <taxon>Tissierellales</taxon>
        <taxon>Peptoniphilaceae</taxon>
        <taxon>Helcococcus</taxon>
    </lineage>
</organism>
<evidence type="ECO:0000256" key="7">
    <source>
        <dbReference type="ARBA" id="ARBA00022683"/>
    </source>
</evidence>
<keyword evidence="5" id="KW-0762">Sugar transport</keyword>
<feature type="transmembrane region" description="Helical" evidence="11">
    <location>
        <begin position="377"/>
        <end position="402"/>
    </location>
</feature>
<dbReference type="InterPro" id="IPR002178">
    <property type="entry name" value="PTS_EIIA_type-2_dom"/>
</dbReference>
<feature type="domain" description="PTS EIIA type-2" evidence="12">
    <location>
        <begin position="5"/>
        <end position="149"/>
    </location>
</feature>
<dbReference type="InterPro" id="IPR050864">
    <property type="entry name" value="Bacterial_PTS_Sugar_Transport"/>
</dbReference>
<keyword evidence="2" id="KW-0813">Transport</keyword>
<dbReference type="NCBIfam" id="TIGR00848">
    <property type="entry name" value="fruA"/>
    <property type="match status" value="1"/>
</dbReference>
<dbReference type="InterPro" id="IPR006327">
    <property type="entry name" value="PTS_IIC_fruc"/>
</dbReference>
<proteinExistence type="predicted"/>
<feature type="domain" description="PTS EIIC type-2" evidence="14">
    <location>
        <begin position="293"/>
        <end position="627"/>
    </location>
</feature>
<dbReference type="SUPFAM" id="SSF52794">
    <property type="entry name" value="PTS system IIB component-like"/>
    <property type="match status" value="1"/>
</dbReference>
<reference evidence="15 16" key="1">
    <citation type="journal article" date="2024" name="Front. Microbiol.">
        <title>Pangenomic and biochemical analyses of Helcococcus ovis reveal widespread tetracycline resistance and a novel bacterial species, Helcococcus bovis.</title>
        <authorList>
            <person name="Cunha F."/>
            <person name="Zhai Y."/>
            <person name="Casaro S."/>
            <person name="Jones K.L."/>
            <person name="Hernandez M."/>
            <person name="Bisinotto R.S."/>
            <person name="Kariyawasam S."/>
            <person name="Brown M.B."/>
            <person name="Phillips A."/>
            <person name="Jeong K.C."/>
            <person name="Galvao K.N."/>
        </authorList>
    </citation>
    <scope>NUCLEOTIDE SEQUENCE [LARGE SCALE GENOMIC DNA]</scope>
    <source>
        <strain evidence="15 16">KG197</strain>
    </source>
</reference>
<evidence type="ECO:0000256" key="3">
    <source>
        <dbReference type="ARBA" id="ARBA00022475"/>
    </source>
</evidence>
<feature type="transmembrane region" description="Helical" evidence="11">
    <location>
        <begin position="304"/>
        <end position="321"/>
    </location>
</feature>
<dbReference type="SUPFAM" id="SSF55804">
    <property type="entry name" value="Phoshotransferase/anion transport protein"/>
    <property type="match status" value="1"/>
</dbReference>
<evidence type="ECO:0000256" key="8">
    <source>
        <dbReference type="ARBA" id="ARBA00022692"/>
    </source>
</evidence>
<evidence type="ECO:0000256" key="2">
    <source>
        <dbReference type="ARBA" id="ARBA00022448"/>
    </source>
</evidence>
<dbReference type="InterPro" id="IPR003501">
    <property type="entry name" value="PTS_EIIB_2/3"/>
</dbReference>
<keyword evidence="8 11" id="KW-0812">Transmembrane</keyword>
<evidence type="ECO:0000256" key="1">
    <source>
        <dbReference type="ARBA" id="ARBA00004429"/>
    </source>
</evidence>
<dbReference type="RefSeq" id="WP_408126061.1">
    <property type="nucleotide sequence ID" value="NZ_JBFNFH010000001.1"/>
</dbReference>
<feature type="transmembrane region" description="Helical" evidence="11">
    <location>
        <begin position="561"/>
        <end position="579"/>
    </location>
</feature>
<dbReference type="NCBIfam" id="TIGR01427">
    <property type="entry name" value="PTS_IIC_fructo"/>
    <property type="match status" value="1"/>
</dbReference>
<evidence type="ECO:0000259" key="12">
    <source>
        <dbReference type="PROSITE" id="PS51094"/>
    </source>
</evidence>
<evidence type="ECO:0000313" key="16">
    <source>
        <dbReference type="Proteomes" id="UP001629536"/>
    </source>
</evidence>
<dbReference type="Gene3D" id="3.40.930.10">
    <property type="entry name" value="Mannitol-specific EII, Chain A"/>
    <property type="match status" value="1"/>
</dbReference>
<feature type="domain" description="PTS EIIB type-2" evidence="13">
    <location>
        <begin position="171"/>
        <end position="266"/>
    </location>
</feature>
<evidence type="ECO:0000259" key="13">
    <source>
        <dbReference type="PROSITE" id="PS51099"/>
    </source>
</evidence>
<dbReference type="Proteomes" id="UP001629536">
    <property type="component" value="Unassembled WGS sequence"/>
</dbReference>
<evidence type="ECO:0000313" key="15">
    <source>
        <dbReference type="EMBL" id="MFM1524119.1"/>
    </source>
</evidence>
<evidence type="ECO:0000256" key="11">
    <source>
        <dbReference type="SAM" id="Phobius"/>
    </source>
</evidence>
<feature type="transmembrane region" description="Helical" evidence="11">
    <location>
        <begin position="422"/>
        <end position="440"/>
    </location>
</feature>
<sequence length="627" mass="66931">MKIRELLQLRGISLGQSPATKNEMISKLADLMFETGSLLDKNQYIQDVLKREESGTTGIGEGVAIPHAKSKGVKNPQLAAMTVPTGTDYDSLDGDQTNLFFMIAVPENSSDEHLKVLSRLSTMLMDKSFRDDLLNAKTNEEFLSIIEKKEMEKFPEEFKSVISNNEDSYDLLAITGCPTGIAHTYMSAESLINKAKEMGYTLKVETHGSTGVENQLTDEEIKNAKGIIISSDINIDKSRFNGKRLVVTKVSDGINKPGQLINNVLDENRPVYKAEKTFETKVEDKNQSIGQTIYKHLMNGVSHMLPFVVGGGILIAIAFLLDDYSIDPSKFGSNTPFAALFMQIGGAAFSFMLPVLAGFIAMSIADRPGLAVGFVGGYLANTGGAGFLGALAAGFIAGYLIVFLRKITNVLPKSMDGVKPMLIFPVLGILGIGAIMLYILNPPLASVNTAISNWLNNMGSTSKLVLGIILGGMMAIDMGGPINKAAYVFGTASLASGPSTVMAAVMAGGMVPPLAISLAMLLFKNKFTSKDRQTIPTNIIMGLSFITEGAIPFAAADPLRVLPASVIGSALAGLLSMLFDCSLRAPHGGVWVIGVVQNPLMYLVAIVSGAIVGAIILGMLKKKVINE</sequence>
<feature type="transmembrane region" description="Helical" evidence="11">
    <location>
        <begin position="461"/>
        <end position="482"/>
    </location>
</feature>
<keyword evidence="6" id="KW-0808">Transferase</keyword>
<dbReference type="InterPro" id="IPR003353">
    <property type="entry name" value="PTS_IIB_fruc"/>
</dbReference>
<evidence type="ECO:0000259" key="14">
    <source>
        <dbReference type="PROSITE" id="PS51104"/>
    </source>
</evidence>
<feature type="transmembrane region" description="Helical" evidence="11">
    <location>
        <begin position="600"/>
        <end position="620"/>
    </location>
</feature>
<dbReference type="PANTHER" id="PTHR30505">
    <property type="entry name" value="FRUCTOSE-LIKE PERMEASE"/>
    <property type="match status" value="1"/>
</dbReference>
<name>A0ABW9F470_9FIRM</name>
<keyword evidence="10 11" id="KW-0472">Membrane</keyword>
<dbReference type="CDD" id="cd00211">
    <property type="entry name" value="PTS_IIA_fru"/>
    <property type="match status" value="1"/>
</dbReference>
<dbReference type="PANTHER" id="PTHR30505:SF28">
    <property type="entry name" value="PTS SYSTEM 2-O-ALPHA-MANNOSYL-D-GLYCERATE-SPECIFIC EIIABC COMPONENT"/>
    <property type="match status" value="1"/>
</dbReference>
<dbReference type="PROSITE" id="PS51099">
    <property type="entry name" value="PTS_EIIB_TYPE_2"/>
    <property type="match status" value="1"/>
</dbReference>
<dbReference type="PROSITE" id="PS51104">
    <property type="entry name" value="PTS_EIIC_TYPE_2"/>
    <property type="match status" value="1"/>
</dbReference>
<keyword evidence="3" id="KW-1003">Cell membrane</keyword>
<dbReference type="Pfam" id="PF00359">
    <property type="entry name" value="PTS_EIIA_2"/>
    <property type="match status" value="1"/>
</dbReference>
<comment type="subcellular location">
    <subcellularLocation>
        <location evidence="1">Cell inner membrane</location>
        <topology evidence="1">Multi-pass membrane protein</topology>
    </subcellularLocation>
</comment>
<dbReference type="CDD" id="cd05569">
    <property type="entry name" value="PTS_IIB_fructose"/>
    <property type="match status" value="1"/>
</dbReference>
<accession>A0ABW9F470</accession>
<dbReference type="PROSITE" id="PS51094">
    <property type="entry name" value="PTS_EIIA_TYPE_2"/>
    <property type="match status" value="1"/>
</dbReference>
<feature type="transmembrane region" description="Helical" evidence="11">
    <location>
        <begin position="502"/>
        <end position="523"/>
    </location>
</feature>
<keyword evidence="9 11" id="KW-1133">Transmembrane helix</keyword>